<dbReference type="Pfam" id="PF10651">
    <property type="entry name" value="BppU_N"/>
    <property type="match status" value="1"/>
</dbReference>
<organism evidence="2 3">
    <name type="scientific">Clostridium beijerinckii</name>
    <name type="common">Clostridium MP</name>
    <dbReference type="NCBI Taxonomy" id="1520"/>
    <lineage>
        <taxon>Bacteria</taxon>
        <taxon>Bacillati</taxon>
        <taxon>Bacillota</taxon>
        <taxon>Clostridia</taxon>
        <taxon>Eubacteriales</taxon>
        <taxon>Clostridiaceae</taxon>
        <taxon>Clostridium</taxon>
    </lineage>
</organism>
<dbReference type="InterPro" id="IPR018913">
    <property type="entry name" value="BppU_N"/>
</dbReference>
<sequence length="241" mass="26575">MSIFDSLSFDIDLKLENSPIYYKCKQNDTITFSFNVYDNGLSADLTGFSCILNVNKANMGYEIRDTDITITSNNIRVKCPSSTTQFSGDIKFEIKLIDRINNLQKTSFDIFVKVQNSILASSNGNIPSVIITPLEHLDESLNQIAGKIVEANAMNATLINTKNSANSTNTILNTTINNAKNTTSNLNNAIDEGNNVIDKLANTNWAYIEWIGSIVEKLAIGTLDDENGTPLVDENNEQFIG</sequence>
<protein>
    <recommendedName>
        <fullName evidence="1">BppU N-terminal domain-containing protein</fullName>
    </recommendedName>
</protein>
<dbReference type="AlphaFoldDB" id="A0AAX0B436"/>
<reference evidence="2" key="2">
    <citation type="journal article" date="2022" name="Nat. Biotechnol.">
        <title>Carbon-negative production of acetone and isopropanol by gas fermentation at industrial pilot scale.</title>
        <authorList>
            <person name="Liew F.E."/>
            <person name="Nogle R."/>
            <person name="Abdalla T."/>
            <person name="Rasor B.J."/>
            <person name="Canter C."/>
            <person name="Jensen R.O."/>
            <person name="Wang L."/>
            <person name="Strutz J."/>
            <person name="Chirania P."/>
            <person name="De Tissera S."/>
            <person name="Mueller A.P."/>
            <person name="Ruan Z."/>
            <person name="Gao A."/>
            <person name="Tran L."/>
            <person name="Engle N.L."/>
            <person name="Bromley J.C."/>
            <person name="Daniell J."/>
            <person name="Conrado R."/>
            <person name="Tschaplinski T.J."/>
            <person name="Giannone R.J."/>
            <person name="Hettich R.L."/>
            <person name="Karim A.S."/>
            <person name="Simpson S.D."/>
            <person name="Brown S.D."/>
            <person name="Leang C."/>
            <person name="Jewett M.C."/>
            <person name="Kopke M."/>
        </authorList>
    </citation>
    <scope>NUCLEOTIDE SEQUENCE</scope>
    <source>
        <strain evidence="2">DJ080</strain>
    </source>
</reference>
<dbReference type="RefSeq" id="WP_173711483.1">
    <property type="nucleotide sequence ID" value="NZ_JABSWW010000001.1"/>
</dbReference>
<name>A0AAX0B436_CLOBE</name>
<evidence type="ECO:0000313" key="2">
    <source>
        <dbReference type="EMBL" id="NRT90170.1"/>
    </source>
</evidence>
<dbReference type="Gene3D" id="2.60.40.3350">
    <property type="match status" value="1"/>
</dbReference>
<dbReference type="EMBL" id="JABSWW010000001">
    <property type="protein sequence ID" value="NRT90170.1"/>
    <property type="molecule type" value="Genomic_DNA"/>
</dbReference>
<evidence type="ECO:0000313" key="3">
    <source>
        <dbReference type="Proteomes" id="UP001193748"/>
    </source>
</evidence>
<gene>
    <name evidence="2" type="ORF">B0H41_003849</name>
</gene>
<accession>A0AAX0B436</accession>
<dbReference type="Proteomes" id="UP001193748">
    <property type="component" value="Unassembled WGS sequence"/>
</dbReference>
<reference evidence="2" key="1">
    <citation type="submission" date="2020-05" db="EMBL/GenBank/DDBJ databases">
        <authorList>
            <person name="Brown S."/>
            <person name="Huntemann M."/>
            <person name="Clum A."/>
            <person name="Spunde A."/>
            <person name="Palaniappan K."/>
            <person name="Ritter S."/>
            <person name="Mikhailova N."/>
            <person name="Chen I.-M."/>
            <person name="Stamatis D."/>
            <person name="Reddy T."/>
            <person name="O'Malley R."/>
            <person name="Daum C."/>
            <person name="Shapiro N."/>
            <person name="Ivanova N."/>
            <person name="Kyrpides N."/>
            <person name="Woyke T."/>
        </authorList>
    </citation>
    <scope>NUCLEOTIDE SEQUENCE</scope>
    <source>
        <strain evidence="2">DJ080</strain>
    </source>
</reference>
<evidence type="ECO:0000259" key="1">
    <source>
        <dbReference type="Pfam" id="PF10651"/>
    </source>
</evidence>
<comment type="caution">
    <text evidence="2">The sequence shown here is derived from an EMBL/GenBank/DDBJ whole genome shotgun (WGS) entry which is preliminary data.</text>
</comment>
<feature type="domain" description="BppU N-terminal" evidence="1">
    <location>
        <begin position="15"/>
        <end position="141"/>
    </location>
</feature>
<proteinExistence type="predicted"/>